<reference evidence="7" key="1">
    <citation type="journal article" date="2023" name="Commun. Biol.">
        <title>Genome analysis of Parmales, the sister group of diatoms, reveals the evolutionary specialization of diatoms from phago-mixotrophs to photoautotrophs.</title>
        <authorList>
            <person name="Ban H."/>
            <person name="Sato S."/>
            <person name="Yoshikawa S."/>
            <person name="Yamada K."/>
            <person name="Nakamura Y."/>
            <person name="Ichinomiya M."/>
            <person name="Sato N."/>
            <person name="Blanc-Mathieu R."/>
            <person name="Endo H."/>
            <person name="Kuwata A."/>
            <person name="Ogata H."/>
        </authorList>
    </citation>
    <scope>NUCLEOTIDE SEQUENCE [LARGE SCALE GENOMIC DNA]</scope>
    <source>
        <strain evidence="7">NIES 3700</strain>
    </source>
</reference>
<proteinExistence type="predicted"/>
<dbReference type="CDD" id="cd01856">
    <property type="entry name" value="YlqF"/>
    <property type="match status" value="1"/>
</dbReference>
<feature type="region of interest" description="Disordered" evidence="3">
    <location>
        <begin position="420"/>
        <end position="462"/>
    </location>
</feature>
<dbReference type="Proteomes" id="UP001165122">
    <property type="component" value="Unassembled WGS sequence"/>
</dbReference>
<evidence type="ECO:0000256" key="1">
    <source>
        <dbReference type="ARBA" id="ARBA00022741"/>
    </source>
</evidence>
<keyword evidence="1" id="KW-0547">Nucleotide-binding</keyword>
<evidence type="ECO:0000259" key="5">
    <source>
        <dbReference type="Pfam" id="PF01926"/>
    </source>
</evidence>
<dbReference type="SUPFAM" id="SSF52540">
    <property type="entry name" value="P-loop containing nucleoside triphosphate hydrolases"/>
    <property type="match status" value="1"/>
</dbReference>
<dbReference type="GO" id="GO:0005739">
    <property type="term" value="C:mitochondrion"/>
    <property type="evidence" value="ECO:0007669"/>
    <property type="project" value="TreeGrafter"/>
</dbReference>
<dbReference type="GO" id="GO:0032543">
    <property type="term" value="P:mitochondrial translation"/>
    <property type="evidence" value="ECO:0007669"/>
    <property type="project" value="TreeGrafter"/>
</dbReference>
<evidence type="ECO:0000313" key="6">
    <source>
        <dbReference type="EMBL" id="GMI14490.1"/>
    </source>
</evidence>
<keyword evidence="4" id="KW-0732">Signal</keyword>
<dbReference type="AlphaFoldDB" id="A0A9W7FM15"/>
<dbReference type="Pfam" id="PF01926">
    <property type="entry name" value="MMR_HSR1"/>
    <property type="match status" value="1"/>
</dbReference>
<feature type="signal peptide" evidence="4">
    <location>
        <begin position="1"/>
        <end position="27"/>
    </location>
</feature>
<dbReference type="GO" id="GO:0003924">
    <property type="term" value="F:GTPase activity"/>
    <property type="evidence" value="ECO:0007669"/>
    <property type="project" value="TreeGrafter"/>
</dbReference>
<dbReference type="OrthoDB" id="269151at2759"/>
<keyword evidence="7" id="KW-1185">Reference proteome</keyword>
<dbReference type="EMBL" id="BRXW01000214">
    <property type="protein sequence ID" value="GMI14490.1"/>
    <property type="molecule type" value="Genomic_DNA"/>
</dbReference>
<dbReference type="InterPro" id="IPR006073">
    <property type="entry name" value="GTP-bd"/>
</dbReference>
<feature type="compositionally biased region" description="Polar residues" evidence="3">
    <location>
        <begin position="56"/>
        <end position="67"/>
    </location>
</feature>
<sequence length="462" mass="51976">MRCTPSLLSPRTPTYLSLVLMLHLLRCSPFTVRVRVTRLPPLRPLRPLIPPTRLLSTTNNNLPTSDSYDPDAPTGPPINWYPGHISSAETQLSKTLSTVDLILEVRDSRAIHSTSHPKIESWSLGVQRIIVCSKSDLIPEGARKLWSSKGFEAFRDPLQIELNAQQKEITLTKKKNQGTTSTLAHVLFSDVRTLKVHDLKKHILRLSTSVNTKRTSKGLLPRAIRVAVVGFPNTGKSMLINKLVGRRIVKSQNTPGVTRQLHWVKIKGEGKNVETERGVVMKSSRENSFELLDTPGIIPTKLVSLTQGNVLAGCGLVGEKGYDNVNVAGMFLERIRWLIEGGWEGVCCPEYRRELKKRYGLDILEGEPSLFLHTIADETCSGDLENAAVKVIQDFRQGRMGKVCLEVPMDNKVEVVDVEEEKWEDGREGREEKESKRREMEEEGKFLPKEEGGDPYKRFDGW</sequence>
<evidence type="ECO:0000256" key="3">
    <source>
        <dbReference type="SAM" id="MobiDB-lite"/>
    </source>
</evidence>
<evidence type="ECO:0000256" key="4">
    <source>
        <dbReference type="SAM" id="SignalP"/>
    </source>
</evidence>
<feature type="chain" id="PRO_5040742177" description="G domain-containing protein" evidence="4">
    <location>
        <begin position="28"/>
        <end position="462"/>
    </location>
</feature>
<feature type="region of interest" description="Disordered" evidence="3">
    <location>
        <begin position="54"/>
        <end position="74"/>
    </location>
</feature>
<keyword evidence="2" id="KW-0342">GTP-binding</keyword>
<dbReference type="PANTHER" id="PTHR45782:SF5">
    <property type="entry name" value="DAR GTPASE 3, CHLOROPLASTIC"/>
    <property type="match status" value="1"/>
</dbReference>
<accession>A0A9W7FM15</accession>
<organism evidence="6 7">
    <name type="scientific">Triparma laevis f. longispina</name>
    <dbReference type="NCBI Taxonomy" id="1714387"/>
    <lineage>
        <taxon>Eukaryota</taxon>
        <taxon>Sar</taxon>
        <taxon>Stramenopiles</taxon>
        <taxon>Ochrophyta</taxon>
        <taxon>Bolidophyceae</taxon>
        <taxon>Parmales</taxon>
        <taxon>Triparmaceae</taxon>
        <taxon>Triparma</taxon>
    </lineage>
</organism>
<dbReference type="InterPro" id="IPR027417">
    <property type="entry name" value="P-loop_NTPase"/>
</dbReference>
<feature type="compositionally biased region" description="Basic and acidic residues" evidence="3">
    <location>
        <begin position="424"/>
        <end position="462"/>
    </location>
</feature>
<feature type="domain" description="G" evidence="5">
    <location>
        <begin position="225"/>
        <end position="299"/>
    </location>
</feature>
<gene>
    <name evidence="6" type="ORF">TrLO_g4881</name>
</gene>
<evidence type="ECO:0000313" key="7">
    <source>
        <dbReference type="Proteomes" id="UP001165122"/>
    </source>
</evidence>
<dbReference type="PANTHER" id="PTHR45782">
    <property type="entry name" value="MITOCHONDRIAL RIBOSOME-ASSOCIATED GTPASE 1"/>
    <property type="match status" value="1"/>
</dbReference>
<name>A0A9W7FM15_9STRA</name>
<dbReference type="GO" id="GO:0005525">
    <property type="term" value="F:GTP binding"/>
    <property type="evidence" value="ECO:0007669"/>
    <property type="project" value="UniProtKB-KW"/>
</dbReference>
<comment type="caution">
    <text evidence="6">The sequence shown here is derived from an EMBL/GenBank/DDBJ whole genome shotgun (WGS) entry which is preliminary data.</text>
</comment>
<protein>
    <recommendedName>
        <fullName evidence="5">G domain-containing protein</fullName>
    </recommendedName>
</protein>
<dbReference type="Gene3D" id="3.40.50.300">
    <property type="entry name" value="P-loop containing nucleotide triphosphate hydrolases"/>
    <property type="match status" value="1"/>
</dbReference>
<evidence type="ECO:0000256" key="2">
    <source>
        <dbReference type="ARBA" id="ARBA00023134"/>
    </source>
</evidence>